<name>A0A1B6F6V9_9HEMI</name>
<reference evidence="1" key="1">
    <citation type="submission" date="2015-11" db="EMBL/GenBank/DDBJ databases">
        <title>De novo transcriptome assembly of four potential Pierce s Disease insect vectors from Arizona vineyards.</title>
        <authorList>
            <person name="Tassone E.E."/>
        </authorList>
    </citation>
    <scope>NUCLEOTIDE SEQUENCE</scope>
</reference>
<gene>
    <name evidence="1" type="ORF">g.27818</name>
</gene>
<dbReference type="EMBL" id="GECZ01023854">
    <property type="protein sequence ID" value="JAS45915.1"/>
    <property type="molecule type" value="Transcribed_RNA"/>
</dbReference>
<dbReference type="AlphaFoldDB" id="A0A1B6F6V9"/>
<sequence length="107" mass="12159">VYTRAFTCHSFEHNFISSFKVLEPAIASSEVWFVQLFSKFSCIFLKNWPTYGQVLFAALFLSHCKTQFSTSLNSGPLSLLDEVAVFSYFSLFFTVVDNVFAGNKKKS</sequence>
<proteinExistence type="predicted"/>
<organism evidence="1">
    <name type="scientific">Cuerna arida</name>
    <dbReference type="NCBI Taxonomy" id="1464854"/>
    <lineage>
        <taxon>Eukaryota</taxon>
        <taxon>Metazoa</taxon>
        <taxon>Ecdysozoa</taxon>
        <taxon>Arthropoda</taxon>
        <taxon>Hexapoda</taxon>
        <taxon>Insecta</taxon>
        <taxon>Pterygota</taxon>
        <taxon>Neoptera</taxon>
        <taxon>Paraneoptera</taxon>
        <taxon>Hemiptera</taxon>
        <taxon>Auchenorrhyncha</taxon>
        <taxon>Membracoidea</taxon>
        <taxon>Cicadellidae</taxon>
        <taxon>Cicadellinae</taxon>
        <taxon>Proconiini</taxon>
        <taxon>Cuerna</taxon>
    </lineage>
</organism>
<protein>
    <submittedName>
        <fullName evidence="1">Uncharacterized protein</fullName>
    </submittedName>
</protein>
<feature type="non-terminal residue" evidence="1">
    <location>
        <position position="1"/>
    </location>
</feature>
<evidence type="ECO:0000313" key="1">
    <source>
        <dbReference type="EMBL" id="JAS45915.1"/>
    </source>
</evidence>
<accession>A0A1B6F6V9</accession>
<feature type="non-terminal residue" evidence="1">
    <location>
        <position position="107"/>
    </location>
</feature>